<feature type="domain" description="Gfo/Idh/MocA-like oxidoreductase N-terminal" evidence="2">
    <location>
        <begin position="2"/>
        <end position="119"/>
    </location>
</feature>
<keyword evidence="5" id="KW-1185">Reference proteome</keyword>
<evidence type="ECO:0000256" key="1">
    <source>
        <dbReference type="ARBA" id="ARBA00023002"/>
    </source>
</evidence>
<gene>
    <name evidence="4" type="ORF">SLU01_30840</name>
</gene>
<evidence type="ECO:0000313" key="5">
    <source>
        <dbReference type="Proteomes" id="UP000321901"/>
    </source>
</evidence>
<accession>A0A511ZBE9</accession>
<dbReference type="Proteomes" id="UP000321901">
    <property type="component" value="Unassembled WGS sequence"/>
</dbReference>
<evidence type="ECO:0000259" key="2">
    <source>
        <dbReference type="Pfam" id="PF01408"/>
    </source>
</evidence>
<proteinExistence type="predicted"/>
<protein>
    <submittedName>
        <fullName evidence="4">Oxidoreductase</fullName>
    </submittedName>
</protein>
<dbReference type="GO" id="GO:0000166">
    <property type="term" value="F:nucleotide binding"/>
    <property type="evidence" value="ECO:0007669"/>
    <property type="project" value="InterPro"/>
</dbReference>
<keyword evidence="1" id="KW-0560">Oxidoreductase</keyword>
<evidence type="ECO:0000313" key="4">
    <source>
        <dbReference type="EMBL" id="GEN84772.1"/>
    </source>
</evidence>
<reference evidence="4 5" key="1">
    <citation type="submission" date="2019-07" db="EMBL/GenBank/DDBJ databases">
        <title>Whole genome shotgun sequence of Sporosarcina luteola NBRC 105378.</title>
        <authorList>
            <person name="Hosoyama A."/>
            <person name="Uohara A."/>
            <person name="Ohji S."/>
            <person name="Ichikawa N."/>
        </authorList>
    </citation>
    <scope>NUCLEOTIDE SEQUENCE [LARGE SCALE GENOMIC DNA]</scope>
    <source>
        <strain evidence="4 5">NBRC 105378</strain>
    </source>
</reference>
<dbReference type="InterPro" id="IPR000683">
    <property type="entry name" value="Gfo/Idh/MocA-like_OxRdtase_N"/>
</dbReference>
<comment type="caution">
    <text evidence="4">The sequence shown here is derived from an EMBL/GenBank/DDBJ whole genome shotgun (WGS) entry which is preliminary data.</text>
</comment>
<dbReference type="Pfam" id="PF22725">
    <property type="entry name" value="GFO_IDH_MocA_C3"/>
    <property type="match status" value="1"/>
</dbReference>
<evidence type="ECO:0000259" key="3">
    <source>
        <dbReference type="Pfam" id="PF22725"/>
    </source>
</evidence>
<dbReference type="OrthoDB" id="9815825at2"/>
<organism evidence="4 5">
    <name type="scientific">Sporosarcina luteola</name>
    <dbReference type="NCBI Taxonomy" id="582850"/>
    <lineage>
        <taxon>Bacteria</taxon>
        <taxon>Bacillati</taxon>
        <taxon>Bacillota</taxon>
        <taxon>Bacilli</taxon>
        <taxon>Bacillales</taxon>
        <taxon>Caryophanaceae</taxon>
        <taxon>Sporosarcina</taxon>
    </lineage>
</organism>
<name>A0A511ZBE9_9BACL</name>
<dbReference type="InterPro" id="IPR036291">
    <property type="entry name" value="NAD(P)-bd_dom_sf"/>
</dbReference>
<dbReference type="PANTHER" id="PTHR43818">
    <property type="entry name" value="BCDNA.GH03377"/>
    <property type="match status" value="1"/>
</dbReference>
<sequence length="316" mass="35059">MIHIGIIGLGAIGQRLINQFKQHDGVTITAVCDQMDTLAHETADKLGDVKAYTDYKQLLLNEEVDLVYVAVPPKFHHTIVMDAIQAKKHILCEKPLANSLEEAKEMADAVKETGIVHAMNFPLNYGQVATKFAELINENYIGQLRRLQLSMHFPEWPRAWQKNDWVAGREQGGFVLEVGVHFIQQTLKLFGELHNIQARLEFPKDPMLCETGIIATAELADGTPVLIEGISGQAGIEHIGFSAYGSEGVLKLENWGELRGGKTGETLESISVEEVTPSRLIDELVKAVNGGEAADLYDFEVGYQAQKVLEELRKEK</sequence>
<dbReference type="Gene3D" id="3.40.50.720">
    <property type="entry name" value="NAD(P)-binding Rossmann-like Domain"/>
    <property type="match status" value="1"/>
</dbReference>
<dbReference type="GO" id="GO:0016491">
    <property type="term" value="F:oxidoreductase activity"/>
    <property type="evidence" value="ECO:0007669"/>
    <property type="project" value="UniProtKB-KW"/>
</dbReference>
<dbReference type="Pfam" id="PF01408">
    <property type="entry name" value="GFO_IDH_MocA"/>
    <property type="match status" value="1"/>
</dbReference>
<feature type="domain" description="GFO/IDH/MocA-like oxidoreductase" evidence="3">
    <location>
        <begin position="132"/>
        <end position="250"/>
    </location>
</feature>
<dbReference type="SUPFAM" id="SSF51735">
    <property type="entry name" value="NAD(P)-binding Rossmann-fold domains"/>
    <property type="match status" value="1"/>
</dbReference>
<dbReference type="EMBL" id="BJYL01000046">
    <property type="protein sequence ID" value="GEN84772.1"/>
    <property type="molecule type" value="Genomic_DNA"/>
</dbReference>
<dbReference type="Gene3D" id="3.30.360.10">
    <property type="entry name" value="Dihydrodipicolinate Reductase, domain 2"/>
    <property type="match status" value="1"/>
</dbReference>
<dbReference type="PANTHER" id="PTHR43818:SF11">
    <property type="entry name" value="BCDNA.GH03377"/>
    <property type="match status" value="1"/>
</dbReference>
<dbReference type="SUPFAM" id="SSF55347">
    <property type="entry name" value="Glyceraldehyde-3-phosphate dehydrogenase-like, C-terminal domain"/>
    <property type="match status" value="1"/>
</dbReference>
<dbReference type="InterPro" id="IPR055170">
    <property type="entry name" value="GFO_IDH_MocA-like_dom"/>
</dbReference>
<dbReference type="InterPro" id="IPR050463">
    <property type="entry name" value="Gfo/Idh/MocA_oxidrdct_glycsds"/>
</dbReference>
<dbReference type="AlphaFoldDB" id="A0A511ZBE9"/>